<comment type="caution">
    <text evidence="9">The sequence shown here is derived from an EMBL/GenBank/DDBJ whole genome shotgun (WGS) entry which is preliminary data.</text>
</comment>
<evidence type="ECO:0000256" key="6">
    <source>
        <dbReference type="ARBA" id="ARBA00022989"/>
    </source>
</evidence>
<dbReference type="InterPro" id="IPR019379">
    <property type="entry name" value="Gamma_Secretase_Asp_P_PEN2"/>
</dbReference>
<dbReference type="Pfam" id="PF10251">
    <property type="entry name" value="PEN-2"/>
    <property type="match status" value="1"/>
</dbReference>
<dbReference type="AlphaFoldDB" id="A0A8S1E0N7"/>
<evidence type="ECO:0000256" key="1">
    <source>
        <dbReference type="ARBA" id="ARBA00004141"/>
    </source>
</evidence>
<evidence type="ECO:0000256" key="2">
    <source>
        <dbReference type="ARBA" id="ARBA00009607"/>
    </source>
</evidence>
<evidence type="ECO:0000256" key="7">
    <source>
        <dbReference type="ARBA" id="ARBA00023136"/>
    </source>
</evidence>
<evidence type="ECO:0000256" key="8">
    <source>
        <dbReference type="SAM" id="Phobius"/>
    </source>
</evidence>
<reference evidence="9 10" key="1">
    <citation type="submission" date="2020-04" db="EMBL/GenBank/DDBJ databases">
        <authorList>
            <person name="Alioto T."/>
            <person name="Alioto T."/>
            <person name="Gomez Garrido J."/>
        </authorList>
    </citation>
    <scope>NUCLEOTIDE SEQUENCE [LARGE SCALE GENOMIC DNA]</scope>
</reference>
<dbReference type="GO" id="GO:0007219">
    <property type="term" value="P:Notch signaling pathway"/>
    <property type="evidence" value="ECO:0007669"/>
    <property type="project" value="UniProtKB-KW"/>
</dbReference>
<dbReference type="PANTHER" id="PTHR16318:SF0">
    <property type="entry name" value="GAMMA-SECRETASE SUBUNIT PEN-2"/>
    <property type="match status" value="1"/>
</dbReference>
<feature type="transmembrane region" description="Helical" evidence="8">
    <location>
        <begin position="56"/>
        <end position="77"/>
    </location>
</feature>
<comment type="similarity">
    <text evidence="2">Belongs to the PEN-2 family.</text>
</comment>
<dbReference type="EMBL" id="CADEPI010000530">
    <property type="protein sequence ID" value="CAB3387037.1"/>
    <property type="molecule type" value="Genomic_DNA"/>
</dbReference>
<keyword evidence="7 8" id="KW-0472">Membrane</keyword>
<protein>
    <recommendedName>
        <fullName evidence="3">Gamma-secretase subunit PEN-2</fullName>
    </recommendedName>
</protein>
<gene>
    <name evidence="9" type="ORF">CLODIP_2_CD09333</name>
</gene>
<keyword evidence="5" id="KW-0914">Notch signaling pathway</keyword>
<evidence type="ECO:0000313" key="10">
    <source>
        <dbReference type="Proteomes" id="UP000494165"/>
    </source>
</evidence>
<dbReference type="PANTHER" id="PTHR16318">
    <property type="entry name" value="GAMMA-SECRETASE SUBUNIT PEN-2"/>
    <property type="match status" value="1"/>
</dbReference>
<evidence type="ECO:0000313" key="9">
    <source>
        <dbReference type="EMBL" id="CAB3387037.1"/>
    </source>
</evidence>
<dbReference type="GO" id="GO:0070765">
    <property type="term" value="C:gamma-secretase complex"/>
    <property type="evidence" value="ECO:0007669"/>
    <property type="project" value="TreeGrafter"/>
</dbReference>
<comment type="subcellular location">
    <subcellularLocation>
        <location evidence="1">Membrane</location>
        <topology evidence="1">Multi-pass membrane protein</topology>
    </subcellularLocation>
</comment>
<dbReference type="GO" id="GO:0007220">
    <property type="term" value="P:Notch receptor processing"/>
    <property type="evidence" value="ECO:0007669"/>
    <property type="project" value="TreeGrafter"/>
</dbReference>
<name>A0A8S1E0N7_9INSE</name>
<keyword evidence="10" id="KW-1185">Reference proteome</keyword>
<evidence type="ECO:0000256" key="4">
    <source>
        <dbReference type="ARBA" id="ARBA00022692"/>
    </source>
</evidence>
<dbReference type="Proteomes" id="UP000494165">
    <property type="component" value="Unassembled WGS sequence"/>
</dbReference>
<keyword evidence="4 8" id="KW-0812">Transmembrane</keyword>
<evidence type="ECO:0000256" key="5">
    <source>
        <dbReference type="ARBA" id="ARBA00022976"/>
    </source>
</evidence>
<accession>A0A8S1E0N7</accession>
<organism evidence="9 10">
    <name type="scientific">Cloeon dipterum</name>
    <dbReference type="NCBI Taxonomy" id="197152"/>
    <lineage>
        <taxon>Eukaryota</taxon>
        <taxon>Metazoa</taxon>
        <taxon>Ecdysozoa</taxon>
        <taxon>Arthropoda</taxon>
        <taxon>Hexapoda</taxon>
        <taxon>Insecta</taxon>
        <taxon>Pterygota</taxon>
        <taxon>Palaeoptera</taxon>
        <taxon>Ephemeroptera</taxon>
        <taxon>Pisciforma</taxon>
        <taxon>Baetidae</taxon>
        <taxon>Cloeon</taxon>
    </lineage>
</organism>
<sequence>MDLGKLKDDQKLDLCRWYFRGGFAFLPFLWAINAVWFFWEAFRRNPFEEQKLIRRYVILSAIGVAIWAAGLTTWIIIFQTNRAEWGEFADKISFTIPQGIP</sequence>
<dbReference type="OrthoDB" id="524898at2759"/>
<evidence type="ECO:0000256" key="3">
    <source>
        <dbReference type="ARBA" id="ARBA00018306"/>
    </source>
</evidence>
<feature type="transmembrane region" description="Helical" evidence="8">
    <location>
        <begin position="17"/>
        <end position="36"/>
    </location>
</feature>
<proteinExistence type="inferred from homology"/>
<keyword evidence="6 8" id="KW-1133">Transmembrane helix</keyword>